<protein>
    <recommendedName>
        <fullName evidence="1">Aminoglycoside phosphotransferase domain-containing protein</fullName>
    </recommendedName>
</protein>
<dbReference type="OrthoDB" id="334783at2"/>
<dbReference type="Gene3D" id="3.90.1200.10">
    <property type="match status" value="1"/>
</dbReference>
<evidence type="ECO:0000313" key="3">
    <source>
        <dbReference type="Proteomes" id="UP000288197"/>
    </source>
</evidence>
<name>A0A430AB17_9ENTE</name>
<dbReference type="EMBL" id="NGJX01000002">
    <property type="protein sequence ID" value="RSU04425.1"/>
    <property type="molecule type" value="Genomic_DNA"/>
</dbReference>
<dbReference type="PANTHER" id="PTHR41283:SF1">
    <property type="entry name" value="AMINOGLYCOSIDE PHOSPHOTRANSFERASE DOMAIN-CONTAINING PROTEIN"/>
    <property type="match status" value="1"/>
</dbReference>
<dbReference type="SUPFAM" id="SSF56112">
    <property type="entry name" value="Protein kinase-like (PK-like)"/>
    <property type="match status" value="1"/>
</dbReference>
<dbReference type="PANTHER" id="PTHR41283">
    <property type="entry name" value="AMINOGLYCOSIDE PHOSPHOTRANSFERASE"/>
    <property type="match status" value="1"/>
</dbReference>
<accession>A0A430AB17</accession>
<dbReference type="Pfam" id="PF01636">
    <property type="entry name" value="APH"/>
    <property type="match status" value="1"/>
</dbReference>
<comment type="caution">
    <text evidence="2">The sequence shown here is derived from an EMBL/GenBank/DDBJ whole genome shotgun (WGS) entry which is preliminary data.</text>
</comment>
<proteinExistence type="predicted"/>
<feature type="domain" description="Aminoglycoside phosphotransferase" evidence="1">
    <location>
        <begin position="28"/>
        <end position="254"/>
    </location>
</feature>
<evidence type="ECO:0000313" key="2">
    <source>
        <dbReference type="EMBL" id="RSU04425.1"/>
    </source>
</evidence>
<evidence type="ECO:0000259" key="1">
    <source>
        <dbReference type="Pfam" id="PF01636"/>
    </source>
</evidence>
<gene>
    <name evidence="2" type="ORF">CBF32_03335</name>
</gene>
<organism evidence="2 3">
    <name type="scientific">Vagococcus fluvialis</name>
    <dbReference type="NCBI Taxonomy" id="2738"/>
    <lineage>
        <taxon>Bacteria</taxon>
        <taxon>Bacillati</taxon>
        <taxon>Bacillota</taxon>
        <taxon>Bacilli</taxon>
        <taxon>Lactobacillales</taxon>
        <taxon>Enterococcaceae</taxon>
        <taxon>Vagococcus</taxon>
    </lineage>
</organism>
<dbReference type="Proteomes" id="UP000288197">
    <property type="component" value="Unassembled WGS sequence"/>
</dbReference>
<dbReference type="InterPro" id="IPR002575">
    <property type="entry name" value="Aminoglycoside_PTrfase"/>
</dbReference>
<dbReference type="InterPro" id="IPR011009">
    <property type="entry name" value="Kinase-like_dom_sf"/>
</dbReference>
<dbReference type="AlphaFoldDB" id="A0A430AB17"/>
<sequence>MTRWIILEENSQDFLQKNIPYYEAWDSINFIDLGWSQDKKYLVTKNQTSYILRLFKSDKLTEKQVEFNFIKECHDIIPCSKPIECGKVSDISAYGYILLNYVEGKTLEETIETFSTQKQYDLGVIAGKILKKIHELPISNDINQEEILGNLFYKKERQLNQYIEGNYRLPHEEEVISYVKNRLEAIKTQKIVKQHGDFHPGNLILTPQNNIVVIDFNRWDLGDPFEEFLKISLFTVETSPVFALGQIEGYFNNQIPDIFWEQLKFYSLHTSLFSIVWAETFGANDVANMITRYERIYQDYFTKDTLVPRWVEKALKQLKRSSI</sequence>
<reference evidence="2 3" key="1">
    <citation type="submission" date="2017-05" db="EMBL/GenBank/DDBJ databases">
        <title>Vagococcus spp. assemblies.</title>
        <authorList>
            <person name="Gulvik C.A."/>
        </authorList>
    </citation>
    <scope>NUCLEOTIDE SEQUENCE [LARGE SCALE GENOMIC DNA]</scope>
    <source>
        <strain evidence="2 3">NCFB 2497</strain>
    </source>
</reference>
<keyword evidence="3" id="KW-1185">Reference proteome</keyword>